<dbReference type="PROSITE" id="PS52029">
    <property type="entry name" value="LD_TPASE"/>
    <property type="match status" value="1"/>
</dbReference>
<dbReference type="PANTHER" id="PTHR30582">
    <property type="entry name" value="L,D-TRANSPEPTIDASE"/>
    <property type="match status" value="1"/>
</dbReference>
<dbReference type="GO" id="GO:0071972">
    <property type="term" value="F:peptidoglycan L,D-transpeptidase activity"/>
    <property type="evidence" value="ECO:0007669"/>
    <property type="project" value="TreeGrafter"/>
</dbReference>
<dbReference type="Proteomes" id="UP000712157">
    <property type="component" value="Unassembled WGS sequence"/>
</dbReference>
<dbReference type="Gene3D" id="2.40.440.10">
    <property type="entry name" value="L,D-transpeptidase catalytic domain-like"/>
    <property type="match status" value="1"/>
</dbReference>
<evidence type="ECO:0000259" key="9">
    <source>
        <dbReference type="PROSITE" id="PS52029"/>
    </source>
</evidence>
<evidence type="ECO:0000256" key="7">
    <source>
        <dbReference type="SAM" id="MobiDB-lite"/>
    </source>
</evidence>
<keyword evidence="2" id="KW-0808">Transferase</keyword>
<dbReference type="InterPro" id="IPR022029">
    <property type="entry name" value="YoaR-like_PG-bd"/>
</dbReference>
<dbReference type="SUPFAM" id="SSF141523">
    <property type="entry name" value="L,D-transpeptidase catalytic domain-like"/>
    <property type="match status" value="1"/>
</dbReference>
<name>A0A949K4E7_9FIRM</name>
<feature type="active site" description="Nucleophile" evidence="6">
    <location>
        <position position="481"/>
    </location>
</feature>
<evidence type="ECO:0000256" key="1">
    <source>
        <dbReference type="ARBA" id="ARBA00004752"/>
    </source>
</evidence>
<evidence type="ECO:0000256" key="5">
    <source>
        <dbReference type="ARBA" id="ARBA00023316"/>
    </source>
</evidence>
<dbReference type="GO" id="GO:0005576">
    <property type="term" value="C:extracellular region"/>
    <property type="evidence" value="ECO:0007669"/>
    <property type="project" value="TreeGrafter"/>
</dbReference>
<comment type="caution">
    <text evidence="10">The sequence shown here is derived from an EMBL/GenBank/DDBJ whole genome shotgun (WGS) entry which is preliminary data.</text>
</comment>
<keyword evidence="11" id="KW-1185">Reference proteome</keyword>
<evidence type="ECO:0000256" key="2">
    <source>
        <dbReference type="ARBA" id="ARBA00022679"/>
    </source>
</evidence>
<keyword evidence="5 6" id="KW-0961">Cell wall biogenesis/degradation</keyword>
<feature type="active site" description="Proton donor/acceptor" evidence="6">
    <location>
        <position position="460"/>
    </location>
</feature>
<evidence type="ECO:0000256" key="8">
    <source>
        <dbReference type="SAM" id="Phobius"/>
    </source>
</evidence>
<dbReference type="GO" id="GO:0008360">
    <property type="term" value="P:regulation of cell shape"/>
    <property type="evidence" value="ECO:0007669"/>
    <property type="project" value="UniProtKB-UniRule"/>
</dbReference>
<dbReference type="Pfam" id="PF03734">
    <property type="entry name" value="YkuD"/>
    <property type="match status" value="1"/>
</dbReference>
<accession>A0A949K4E7</accession>
<dbReference type="GO" id="GO:0016740">
    <property type="term" value="F:transferase activity"/>
    <property type="evidence" value="ECO:0007669"/>
    <property type="project" value="UniProtKB-KW"/>
</dbReference>
<dbReference type="InterPro" id="IPR050979">
    <property type="entry name" value="LD-transpeptidase"/>
</dbReference>
<dbReference type="SUPFAM" id="SSF143985">
    <property type="entry name" value="L,D-transpeptidase pre-catalytic domain-like"/>
    <property type="match status" value="1"/>
</dbReference>
<feature type="domain" description="L,D-TPase catalytic" evidence="9">
    <location>
        <begin position="386"/>
        <end position="505"/>
    </location>
</feature>
<evidence type="ECO:0000313" key="10">
    <source>
        <dbReference type="EMBL" id="MBU9735298.1"/>
    </source>
</evidence>
<keyword evidence="8" id="KW-1133">Transmembrane helix</keyword>
<feature type="region of interest" description="Disordered" evidence="7">
    <location>
        <begin position="509"/>
        <end position="528"/>
    </location>
</feature>
<dbReference type="EMBL" id="JAHQCW010000002">
    <property type="protein sequence ID" value="MBU9735298.1"/>
    <property type="molecule type" value="Genomic_DNA"/>
</dbReference>
<dbReference type="InterPro" id="IPR038063">
    <property type="entry name" value="Transpep_catalytic_dom"/>
</dbReference>
<dbReference type="Gene3D" id="3.10.20.800">
    <property type="match status" value="1"/>
</dbReference>
<organism evidence="10 11">
    <name type="scientific">Diplocloster agilis</name>
    <dbReference type="NCBI Taxonomy" id="2850323"/>
    <lineage>
        <taxon>Bacteria</taxon>
        <taxon>Bacillati</taxon>
        <taxon>Bacillota</taxon>
        <taxon>Clostridia</taxon>
        <taxon>Lachnospirales</taxon>
        <taxon>Lachnospiraceae</taxon>
        <taxon>Diplocloster</taxon>
    </lineage>
</organism>
<evidence type="ECO:0000256" key="4">
    <source>
        <dbReference type="ARBA" id="ARBA00022984"/>
    </source>
</evidence>
<dbReference type="Pfam" id="PF12229">
    <property type="entry name" value="PG_binding_4"/>
    <property type="match status" value="2"/>
</dbReference>
<dbReference type="RefSeq" id="WP_158348469.1">
    <property type="nucleotide sequence ID" value="NZ_JAHQCW010000002.1"/>
</dbReference>
<dbReference type="InterPro" id="IPR038054">
    <property type="entry name" value="LD_TPept-like_central_sf"/>
</dbReference>
<gene>
    <name evidence="10" type="ORF">KTH89_02050</name>
</gene>
<protein>
    <submittedName>
        <fullName evidence="10">L,D-transpeptidase/peptidoglycan binding protein</fullName>
    </submittedName>
</protein>
<dbReference type="AlphaFoldDB" id="A0A949K4E7"/>
<dbReference type="GO" id="GO:0071555">
    <property type="term" value="P:cell wall organization"/>
    <property type="evidence" value="ECO:0007669"/>
    <property type="project" value="UniProtKB-UniRule"/>
</dbReference>
<feature type="transmembrane region" description="Helical" evidence="8">
    <location>
        <begin position="56"/>
        <end position="79"/>
    </location>
</feature>
<dbReference type="InterPro" id="IPR005490">
    <property type="entry name" value="LD_TPept_cat_dom"/>
</dbReference>
<keyword evidence="4 6" id="KW-0573">Peptidoglycan synthesis</keyword>
<evidence type="ECO:0000256" key="3">
    <source>
        <dbReference type="ARBA" id="ARBA00022960"/>
    </source>
</evidence>
<evidence type="ECO:0000256" key="6">
    <source>
        <dbReference type="PROSITE-ProRule" id="PRU01373"/>
    </source>
</evidence>
<dbReference type="CDD" id="cd16913">
    <property type="entry name" value="YkuD_like"/>
    <property type="match status" value="1"/>
</dbReference>
<keyword evidence="8" id="KW-0472">Membrane</keyword>
<sequence>MEENKTRRVNNTKREKKIKTPKDPAAETASTAEAAILDLTDQANRRVKQKKSHKKLVLGIGIPLGVLLLAYIGISVFFMNSFLYGTTINGVDCFGSSPEKISQLLAAKASEYQLTLLERSGQTEMISGPDIGLTWDYSEEVQEFLDAQNPFAWPVLLMDHKNFTIEPKVRFEQEKFNDVLDALSCFDPSNVTEPEDAYIEHTDTGFDFVEEVQGNKLVKSQVKEQVEAAVNAGDTQLSLEETDCYVKPKITMESEEISKPKAQIEKYLETKITYEFGSDKEVLDKDTIHQWISIDEQNEAVLSEDDVASYVKKLANNYDTVGKKREFKTSGGYVQEVSGGPYGWKINRAEEREALYGLIQSGAQETREPVYSQTAATRGANDIGNTYVEVNLTTQHMWFYKNGSLVKDTDIVSGMMTERRATPPLVGFIHYKQRNAVLRGEDYETPVKMWMPVAGDIGIHDASWRRSFGGQIYVKNGSHGCINTPYSAVKVIFENIETGTPCVFYYGPENVTPPEEAQTPETEEEPES</sequence>
<evidence type="ECO:0000313" key="11">
    <source>
        <dbReference type="Proteomes" id="UP000712157"/>
    </source>
</evidence>
<proteinExistence type="predicted"/>
<feature type="compositionally biased region" description="Basic residues" evidence="7">
    <location>
        <begin position="7"/>
        <end position="17"/>
    </location>
</feature>
<dbReference type="PANTHER" id="PTHR30582:SF33">
    <property type="entry name" value="EXPORTED PROTEIN"/>
    <property type="match status" value="1"/>
</dbReference>
<dbReference type="GO" id="GO:0018104">
    <property type="term" value="P:peptidoglycan-protein cross-linking"/>
    <property type="evidence" value="ECO:0007669"/>
    <property type="project" value="TreeGrafter"/>
</dbReference>
<comment type="pathway">
    <text evidence="1 6">Cell wall biogenesis; peptidoglycan biosynthesis.</text>
</comment>
<keyword evidence="3 6" id="KW-0133">Cell shape</keyword>
<feature type="region of interest" description="Disordered" evidence="7">
    <location>
        <begin position="1"/>
        <end position="29"/>
    </location>
</feature>
<reference evidence="10" key="1">
    <citation type="submission" date="2021-06" db="EMBL/GenBank/DDBJ databases">
        <title>Description of novel taxa of the family Lachnospiraceae.</title>
        <authorList>
            <person name="Chaplin A.V."/>
            <person name="Sokolova S.R."/>
            <person name="Pikina A.P."/>
            <person name="Korzhanova M."/>
            <person name="Belova V."/>
            <person name="Korostin D."/>
            <person name="Efimov B.A."/>
        </authorList>
    </citation>
    <scope>NUCLEOTIDE SEQUENCE</scope>
    <source>
        <strain evidence="10">ASD5720</strain>
    </source>
</reference>
<keyword evidence="8" id="KW-0812">Transmembrane</keyword>